<keyword evidence="7 11" id="KW-0067">ATP-binding</keyword>
<dbReference type="GO" id="GO:0006420">
    <property type="term" value="P:arginyl-tRNA aminoacylation"/>
    <property type="evidence" value="ECO:0007669"/>
    <property type="project" value="UniProtKB-UniRule"/>
</dbReference>
<dbReference type="SMART" id="SM01016">
    <property type="entry name" value="Arg_tRNA_synt_N"/>
    <property type="match status" value="1"/>
</dbReference>
<dbReference type="InterPro" id="IPR014729">
    <property type="entry name" value="Rossmann-like_a/b/a_fold"/>
</dbReference>
<keyword evidence="16" id="KW-1185">Reference proteome</keyword>
<reference evidence="15 16" key="1">
    <citation type="submission" date="2020-01" db="EMBL/GenBank/DDBJ databases">
        <title>Complete genome sequence of Mycoplasma felis strain Myco-2.</title>
        <authorList>
            <person name="Kinoshita Y."/>
            <person name="Niwa H."/>
            <person name="Uchida-Fujii E."/>
            <person name="Nukada T."/>
        </authorList>
    </citation>
    <scope>NUCLEOTIDE SEQUENCE [LARGE SCALE GENOMIC DNA]</scope>
    <source>
        <strain evidence="15 16">Myco-2</strain>
    </source>
</reference>
<dbReference type="GO" id="GO:0005524">
    <property type="term" value="F:ATP binding"/>
    <property type="evidence" value="ECO:0007669"/>
    <property type="project" value="UniProtKB-UniRule"/>
</dbReference>
<comment type="catalytic activity">
    <reaction evidence="10 11">
        <text>tRNA(Arg) + L-arginine + ATP = L-arginyl-tRNA(Arg) + AMP + diphosphate</text>
        <dbReference type="Rhea" id="RHEA:20301"/>
        <dbReference type="Rhea" id="RHEA-COMP:9658"/>
        <dbReference type="Rhea" id="RHEA-COMP:9673"/>
        <dbReference type="ChEBI" id="CHEBI:30616"/>
        <dbReference type="ChEBI" id="CHEBI:32682"/>
        <dbReference type="ChEBI" id="CHEBI:33019"/>
        <dbReference type="ChEBI" id="CHEBI:78442"/>
        <dbReference type="ChEBI" id="CHEBI:78513"/>
        <dbReference type="ChEBI" id="CHEBI:456215"/>
        <dbReference type="EC" id="6.1.1.19"/>
    </reaction>
</comment>
<evidence type="ECO:0000256" key="12">
    <source>
        <dbReference type="RuleBase" id="RU363038"/>
    </source>
</evidence>
<evidence type="ECO:0000256" key="7">
    <source>
        <dbReference type="ARBA" id="ARBA00022840"/>
    </source>
</evidence>
<dbReference type="HAMAP" id="MF_00123">
    <property type="entry name" value="Arg_tRNA_synth"/>
    <property type="match status" value="1"/>
</dbReference>
<dbReference type="PRINTS" id="PR01038">
    <property type="entry name" value="TRNASYNTHARG"/>
</dbReference>
<dbReference type="InterPro" id="IPR036695">
    <property type="entry name" value="Arg-tRNA-synth_N_sf"/>
</dbReference>
<keyword evidence="6 11" id="KW-0547">Nucleotide-binding</keyword>
<evidence type="ECO:0000256" key="1">
    <source>
        <dbReference type="ARBA" id="ARBA00004496"/>
    </source>
</evidence>
<evidence type="ECO:0000256" key="10">
    <source>
        <dbReference type="ARBA" id="ARBA00049339"/>
    </source>
</evidence>
<dbReference type="Pfam" id="PF03485">
    <property type="entry name" value="Arg_tRNA_synt_N"/>
    <property type="match status" value="1"/>
</dbReference>
<protein>
    <recommendedName>
        <fullName evidence="11">Arginine--tRNA ligase</fullName>
        <ecNumber evidence="11">6.1.1.19</ecNumber>
    </recommendedName>
    <alternativeName>
        <fullName evidence="11">Arginyl-tRNA synthetase</fullName>
        <shortName evidence="11">ArgRS</shortName>
    </alternativeName>
</protein>
<dbReference type="InterPro" id="IPR001412">
    <property type="entry name" value="aa-tRNA-synth_I_CS"/>
</dbReference>
<evidence type="ECO:0000259" key="13">
    <source>
        <dbReference type="SMART" id="SM00836"/>
    </source>
</evidence>
<keyword evidence="4 11" id="KW-0963">Cytoplasm</keyword>
<dbReference type="InterPro" id="IPR035684">
    <property type="entry name" value="ArgRS_core"/>
</dbReference>
<dbReference type="FunFam" id="3.40.50.620:FF:000062">
    <property type="entry name" value="Arginine--tRNA ligase"/>
    <property type="match status" value="1"/>
</dbReference>
<keyword evidence="8 11" id="KW-0648">Protein biosynthesis</keyword>
<keyword evidence="5 11" id="KW-0436">Ligase</keyword>
<dbReference type="InterPro" id="IPR001278">
    <property type="entry name" value="Arg-tRNA-ligase"/>
</dbReference>
<evidence type="ECO:0000259" key="14">
    <source>
        <dbReference type="SMART" id="SM01016"/>
    </source>
</evidence>
<dbReference type="PANTHER" id="PTHR11956:SF5">
    <property type="entry name" value="ARGININE--TRNA LIGASE, CYTOPLASMIC"/>
    <property type="match status" value="1"/>
</dbReference>
<comment type="subunit">
    <text evidence="3 11">Monomer.</text>
</comment>
<dbReference type="GO" id="GO:0005737">
    <property type="term" value="C:cytoplasm"/>
    <property type="evidence" value="ECO:0007669"/>
    <property type="project" value="UniProtKB-SubCell"/>
</dbReference>
<evidence type="ECO:0000256" key="4">
    <source>
        <dbReference type="ARBA" id="ARBA00022490"/>
    </source>
</evidence>
<evidence type="ECO:0000256" key="6">
    <source>
        <dbReference type="ARBA" id="ARBA00022741"/>
    </source>
</evidence>
<comment type="subcellular location">
    <subcellularLocation>
        <location evidence="1 11">Cytoplasm</location>
    </subcellularLocation>
</comment>
<dbReference type="CDD" id="cd00671">
    <property type="entry name" value="ArgRS_core"/>
    <property type="match status" value="1"/>
</dbReference>
<organism evidence="15 16">
    <name type="scientific">Mycoplasmopsis felis</name>
    <dbReference type="NCBI Taxonomy" id="33923"/>
    <lineage>
        <taxon>Bacteria</taxon>
        <taxon>Bacillati</taxon>
        <taxon>Mycoplasmatota</taxon>
        <taxon>Mycoplasmoidales</taxon>
        <taxon>Metamycoplasmataceae</taxon>
        <taxon>Mycoplasmopsis</taxon>
    </lineage>
</organism>
<evidence type="ECO:0000256" key="9">
    <source>
        <dbReference type="ARBA" id="ARBA00023146"/>
    </source>
</evidence>
<evidence type="ECO:0000256" key="8">
    <source>
        <dbReference type="ARBA" id="ARBA00022917"/>
    </source>
</evidence>
<dbReference type="GO" id="GO:0004814">
    <property type="term" value="F:arginine-tRNA ligase activity"/>
    <property type="evidence" value="ECO:0007669"/>
    <property type="project" value="UniProtKB-UniRule"/>
</dbReference>
<dbReference type="SMART" id="SM00836">
    <property type="entry name" value="DALR_1"/>
    <property type="match status" value="1"/>
</dbReference>
<evidence type="ECO:0000256" key="2">
    <source>
        <dbReference type="ARBA" id="ARBA00005594"/>
    </source>
</evidence>
<gene>
    <name evidence="11 15" type="primary">argS</name>
    <name evidence="15" type="ORF">JPM2_2350</name>
</gene>
<dbReference type="PANTHER" id="PTHR11956">
    <property type="entry name" value="ARGINYL-TRNA SYNTHETASE"/>
    <property type="match status" value="1"/>
</dbReference>
<proteinExistence type="inferred from homology"/>
<dbReference type="SUPFAM" id="SSF55190">
    <property type="entry name" value="Arginyl-tRNA synthetase (ArgRS), N-terminal 'additional' domain"/>
    <property type="match status" value="1"/>
</dbReference>
<dbReference type="PROSITE" id="PS00178">
    <property type="entry name" value="AA_TRNA_LIGASE_I"/>
    <property type="match status" value="1"/>
</dbReference>
<dbReference type="RefSeq" id="WP_161553041.1">
    <property type="nucleotide sequence ID" value="NZ_AP022325.1"/>
</dbReference>
<dbReference type="Pfam" id="PF00750">
    <property type="entry name" value="tRNA-synt_1d"/>
    <property type="match status" value="1"/>
</dbReference>
<dbReference type="InterPro" id="IPR005148">
    <property type="entry name" value="Arg-tRNA-synth_N"/>
</dbReference>
<keyword evidence="9 11" id="KW-0030">Aminoacyl-tRNA synthetase</keyword>
<dbReference type="Gene3D" id="1.10.730.10">
    <property type="entry name" value="Isoleucyl-tRNA Synthetase, Domain 1"/>
    <property type="match status" value="1"/>
</dbReference>
<dbReference type="Proteomes" id="UP000464317">
    <property type="component" value="Chromosome"/>
</dbReference>
<dbReference type="NCBIfam" id="TIGR00456">
    <property type="entry name" value="argS"/>
    <property type="match status" value="1"/>
</dbReference>
<dbReference type="AlphaFoldDB" id="A0A809RT94"/>
<accession>A0A809RT94</accession>
<dbReference type="SUPFAM" id="SSF52374">
    <property type="entry name" value="Nucleotidylyl transferase"/>
    <property type="match status" value="1"/>
</dbReference>
<evidence type="ECO:0000313" key="16">
    <source>
        <dbReference type="Proteomes" id="UP000464317"/>
    </source>
</evidence>
<evidence type="ECO:0000256" key="3">
    <source>
        <dbReference type="ARBA" id="ARBA00011245"/>
    </source>
</evidence>
<feature type="short sequence motif" description="'HIGH' region" evidence="11">
    <location>
        <begin position="135"/>
        <end position="145"/>
    </location>
</feature>
<dbReference type="KEGG" id="mfel:JPM2_2350"/>
<dbReference type="EMBL" id="AP022325">
    <property type="protein sequence ID" value="BBU47542.1"/>
    <property type="molecule type" value="Genomic_DNA"/>
</dbReference>
<dbReference type="InterPro" id="IPR009080">
    <property type="entry name" value="tRNAsynth_Ia_anticodon-bd"/>
</dbReference>
<name>A0A809RT94_9BACT</name>
<evidence type="ECO:0000256" key="5">
    <source>
        <dbReference type="ARBA" id="ARBA00022598"/>
    </source>
</evidence>
<comment type="similarity">
    <text evidence="2 11 12">Belongs to the class-I aminoacyl-tRNA synthetase family.</text>
</comment>
<sequence length="546" mass="62718">MTIIQRLKENILEIIKKIQDENYFDSVIDFNNLNFLVNESNLNNNDISYDYSTNIAFILKQYKKTSPMEIAKVIQNELLKSKWISKIDIAQPGFLNIVLSDIAFIDIINNIVKERDNYGKNIIQKQKINVEYVSANPTGYLHVGHVRGAVYGSTLVNIYKHAGHNVESEYYVNDAGHQIEILVNSLLVRYKELFNIFQEMPTDCYKGNDIIYVAKIVKEKYGDYFLEINETKYNKLKKIAVDILLDKIKYDLECINVKFDTFTSEKSILDNNLIKPVLDKLSDNLYKKDGALYLNTTQFGDDKDRVLIKSNGNNTYLLPDIAYHLTKLLKSDKLINIWGADHSGYIARMKIALKCMGYEPDKLDILTIELVKLMKNGEEFKMSKRSGTSVTLSDLLEVSKPDAIRFMMLTREISNNFIFDIDYANSNDTNNPVYIVQYGYSRAVSLLNKLKKPNINKGIIFSSKAKKVLLTLDQFPDLIKSIVNTSKVNLLTQYLVNLVKKFNSFYEETRLQNHEYETSYASLVLSYKLVMNLGLSLLGISAPKTM</sequence>
<feature type="domain" description="Arginyl tRNA synthetase N-terminal" evidence="14">
    <location>
        <begin position="5"/>
        <end position="99"/>
    </location>
</feature>
<dbReference type="EC" id="6.1.1.19" evidence="11"/>
<feature type="domain" description="DALR anticodon binding" evidence="13">
    <location>
        <begin position="436"/>
        <end position="546"/>
    </location>
</feature>
<dbReference type="Pfam" id="PF05746">
    <property type="entry name" value="DALR_1"/>
    <property type="match status" value="1"/>
</dbReference>
<evidence type="ECO:0000256" key="11">
    <source>
        <dbReference type="HAMAP-Rule" id="MF_00123"/>
    </source>
</evidence>
<dbReference type="InterPro" id="IPR008909">
    <property type="entry name" value="DALR_anticod-bd"/>
</dbReference>
<dbReference type="Gene3D" id="3.40.50.620">
    <property type="entry name" value="HUPs"/>
    <property type="match status" value="1"/>
</dbReference>
<dbReference type="Gene3D" id="3.30.1360.70">
    <property type="entry name" value="Arginyl tRNA synthetase N-terminal domain"/>
    <property type="match status" value="1"/>
</dbReference>
<evidence type="ECO:0000313" key="15">
    <source>
        <dbReference type="EMBL" id="BBU47542.1"/>
    </source>
</evidence>
<dbReference type="SUPFAM" id="SSF47323">
    <property type="entry name" value="Anticodon-binding domain of a subclass of class I aminoacyl-tRNA synthetases"/>
    <property type="match status" value="1"/>
</dbReference>